<gene>
    <name evidence="2" type="ORF">BJ875DRAFT_295030</name>
</gene>
<keyword evidence="1" id="KW-0732">Signal</keyword>
<protein>
    <submittedName>
        <fullName evidence="2">Uncharacterized protein</fullName>
    </submittedName>
</protein>
<evidence type="ECO:0000256" key="1">
    <source>
        <dbReference type="SAM" id="SignalP"/>
    </source>
</evidence>
<organism evidence="2 3">
    <name type="scientific">Amylocarpus encephaloides</name>
    <dbReference type="NCBI Taxonomy" id="45428"/>
    <lineage>
        <taxon>Eukaryota</taxon>
        <taxon>Fungi</taxon>
        <taxon>Dikarya</taxon>
        <taxon>Ascomycota</taxon>
        <taxon>Pezizomycotina</taxon>
        <taxon>Leotiomycetes</taxon>
        <taxon>Helotiales</taxon>
        <taxon>Helotiales incertae sedis</taxon>
        <taxon>Amylocarpus</taxon>
    </lineage>
</organism>
<keyword evidence="3" id="KW-1185">Reference proteome</keyword>
<comment type="caution">
    <text evidence="2">The sequence shown here is derived from an EMBL/GenBank/DDBJ whole genome shotgun (WGS) entry which is preliminary data.</text>
</comment>
<dbReference type="OrthoDB" id="3494145at2759"/>
<dbReference type="AlphaFoldDB" id="A0A9P7YJ25"/>
<feature type="chain" id="PRO_5040126205" evidence="1">
    <location>
        <begin position="28"/>
        <end position="292"/>
    </location>
</feature>
<name>A0A9P7YJ25_9HELO</name>
<reference evidence="2" key="1">
    <citation type="journal article" date="2021" name="IMA Fungus">
        <title>Genomic characterization of three marine fungi, including Emericellopsis atlantica sp. nov. with signatures of a generalist lifestyle and marine biomass degradation.</title>
        <authorList>
            <person name="Hagestad O.C."/>
            <person name="Hou L."/>
            <person name="Andersen J.H."/>
            <person name="Hansen E.H."/>
            <person name="Altermark B."/>
            <person name="Li C."/>
            <person name="Kuhnert E."/>
            <person name="Cox R.J."/>
            <person name="Crous P.W."/>
            <person name="Spatafora J.W."/>
            <person name="Lail K."/>
            <person name="Amirebrahimi M."/>
            <person name="Lipzen A."/>
            <person name="Pangilinan J."/>
            <person name="Andreopoulos W."/>
            <person name="Hayes R.D."/>
            <person name="Ng V."/>
            <person name="Grigoriev I.V."/>
            <person name="Jackson S.A."/>
            <person name="Sutton T.D.S."/>
            <person name="Dobson A.D.W."/>
            <person name="Rama T."/>
        </authorList>
    </citation>
    <scope>NUCLEOTIDE SEQUENCE</scope>
    <source>
        <strain evidence="2">TRa018bII</strain>
    </source>
</reference>
<dbReference type="EMBL" id="MU251453">
    <property type="protein sequence ID" value="KAG9234754.1"/>
    <property type="molecule type" value="Genomic_DNA"/>
</dbReference>
<proteinExistence type="predicted"/>
<evidence type="ECO:0000313" key="3">
    <source>
        <dbReference type="Proteomes" id="UP000824998"/>
    </source>
</evidence>
<sequence>MLCLPQCECLAPTILVLFLVLINLSLAQVCKYNEHSAANASLTFTIPAFQPFSTGRWLLSTALNQRQNAASFNYFMEQSFYLTTVPAITTPPAEIPYTGCAILLRGFKSPPKSTGTNGTNSCEGVFDAACQAAISSSINTQLLQGSPQTNPNICQSILASPPKECKDSAWSVVSSTQPFGNPAYSASINSSCPSSIWNGTSDLIRVQSDVAPLNDNTIYDQWVQQATPLVLVAFTKNVTAETPKWGNSTIVCMTPSSINNKSRKPSSGNMLQRNAALWIIVSGAWVMFTRCL</sequence>
<evidence type="ECO:0000313" key="2">
    <source>
        <dbReference type="EMBL" id="KAG9234754.1"/>
    </source>
</evidence>
<feature type="signal peptide" evidence="1">
    <location>
        <begin position="1"/>
        <end position="27"/>
    </location>
</feature>
<dbReference type="Proteomes" id="UP000824998">
    <property type="component" value="Unassembled WGS sequence"/>
</dbReference>
<accession>A0A9P7YJ25</accession>